<accession>A0AAN7VYZ7</accession>
<dbReference type="InterPro" id="IPR000907">
    <property type="entry name" value="LipOase"/>
</dbReference>
<keyword evidence="4" id="KW-0560">Oxidoreductase</keyword>
<dbReference type="Gene3D" id="3.10.450.60">
    <property type="match status" value="1"/>
</dbReference>
<keyword evidence="2" id="KW-0479">Metal-binding</keyword>
<dbReference type="PANTHER" id="PTHR11771">
    <property type="entry name" value="LIPOXYGENASE"/>
    <property type="match status" value="1"/>
</dbReference>
<evidence type="ECO:0000256" key="1">
    <source>
        <dbReference type="ARBA" id="ARBA00021175"/>
    </source>
</evidence>
<protein>
    <recommendedName>
        <fullName evidence="1">Manganese lipoxygenase</fullName>
    </recommendedName>
</protein>
<evidence type="ECO:0000313" key="8">
    <source>
        <dbReference type="Proteomes" id="UP001310594"/>
    </source>
</evidence>
<dbReference type="SUPFAM" id="SSF48484">
    <property type="entry name" value="Lipoxigenase"/>
    <property type="match status" value="1"/>
</dbReference>
<organism evidence="7 8">
    <name type="scientific">Elasticomyces elasticus</name>
    <dbReference type="NCBI Taxonomy" id="574655"/>
    <lineage>
        <taxon>Eukaryota</taxon>
        <taxon>Fungi</taxon>
        <taxon>Dikarya</taxon>
        <taxon>Ascomycota</taxon>
        <taxon>Pezizomycotina</taxon>
        <taxon>Dothideomycetes</taxon>
        <taxon>Dothideomycetidae</taxon>
        <taxon>Mycosphaerellales</taxon>
        <taxon>Teratosphaeriaceae</taxon>
        <taxon>Elasticomyces</taxon>
    </lineage>
</organism>
<dbReference type="Gene3D" id="1.20.245.10">
    <property type="entry name" value="Lipoxygenase-1, Domain 5"/>
    <property type="match status" value="1"/>
</dbReference>
<feature type="signal peptide" evidence="5">
    <location>
        <begin position="1"/>
        <end position="23"/>
    </location>
</feature>
<dbReference type="EMBL" id="JAVRQU010000021">
    <property type="protein sequence ID" value="KAK5691541.1"/>
    <property type="molecule type" value="Genomic_DNA"/>
</dbReference>
<evidence type="ECO:0000256" key="4">
    <source>
        <dbReference type="ARBA" id="ARBA00023002"/>
    </source>
</evidence>
<name>A0AAN7VYZ7_9PEZI</name>
<dbReference type="GO" id="GO:0043651">
    <property type="term" value="P:linoleic acid metabolic process"/>
    <property type="evidence" value="ECO:0007669"/>
    <property type="project" value="UniProtKB-ARBA"/>
</dbReference>
<keyword evidence="5" id="KW-0732">Signal</keyword>
<dbReference type="Pfam" id="PF00305">
    <property type="entry name" value="Lipoxygenase"/>
    <property type="match status" value="1"/>
</dbReference>
<comment type="caution">
    <text evidence="7">The sequence shown here is derived from an EMBL/GenBank/DDBJ whole genome shotgun (WGS) entry which is preliminary data.</text>
</comment>
<gene>
    <name evidence="7" type="ORF">LTR97_011534</name>
</gene>
<evidence type="ECO:0000259" key="6">
    <source>
        <dbReference type="PROSITE" id="PS51393"/>
    </source>
</evidence>
<dbReference type="GO" id="GO:0034440">
    <property type="term" value="P:lipid oxidation"/>
    <property type="evidence" value="ECO:0007669"/>
    <property type="project" value="InterPro"/>
</dbReference>
<dbReference type="InterPro" id="IPR036226">
    <property type="entry name" value="LipOase_C_sf"/>
</dbReference>
<dbReference type="GO" id="GO:0046872">
    <property type="term" value="F:metal ion binding"/>
    <property type="evidence" value="ECO:0007669"/>
    <property type="project" value="UniProtKB-KW"/>
</dbReference>
<dbReference type="Proteomes" id="UP001310594">
    <property type="component" value="Unassembled WGS sequence"/>
</dbReference>
<reference evidence="7" key="1">
    <citation type="submission" date="2023-08" db="EMBL/GenBank/DDBJ databases">
        <title>Black Yeasts Isolated from many extreme environments.</title>
        <authorList>
            <person name="Coleine C."/>
            <person name="Stajich J.E."/>
            <person name="Selbmann L."/>
        </authorList>
    </citation>
    <scope>NUCLEOTIDE SEQUENCE</scope>
    <source>
        <strain evidence="7">CCFEE 5810</strain>
    </source>
</reference>
<feature type="chain" id="PRO_5043040856" description="Manganese lipoxygenase" evidence="5">
    <location>
        <begin position="24"/>
        <end position="627"/>
    </location>
</feature>
<evidence type="ECO:0000313" key="7">
    <source>
        <dbReference type="EMBL" id="KAK5691541.1"/>
    </source>
</evidence>
<sequence length="627" mass="70127">MLITRSPVACLSFLLIFISHASSVVIPDTQPTSNAQRVVDLAQNVEHPRPEQTGVAPNLNFDGTYAIPQHAVNGYVRKHAVSVKRDTFKYGSSVAGGPHYPTGILGYEKIAKDLLDIVVDLAPEYAGRAIDETAAVSQYDVGYERYNNLQTVHDYTMLYHNEWKWTLPHGPSPGVLTNYTNDLMFSMERLSFSPYQIRRLDPSYDTLAFPLPKSLATNLTGSTLQALLDEGRLFYADYRDQAELAPTATYSANCDAYFYIDKKSGDFLPLAIRTNTGSNLVYTPADSADDWFLAKLMYNVNDFWFAQWDHYARTHEVAQIAYMAAIRSLSEEHPIMGWLNRVYYEIFAIAPLAQQVLFDKGSAVDLMFAHTGQSAKDYCTNRYEGEQGRFQANYFKTDLRSRGLVDGYGPALKHFPFYEDASRLHNAVSTFMQSFVDSYYSSDDDVMADKELQTWAKEANGDAGVHDFPEEFSSKQTLVDALTHMVHLVSISHHTVNTNELLSVSSTLSFHPSALYHSIPASKGVKDVAKFLPPFQKVREQLTVGALFARPKFAGSARTILHMFDDASLLARMNSQTRSAAAAFMDTMRKFSSEVSSRTFDAAGLSQGMPFIWQALDPNVAPYSVTT</sequence>
<evidence type="ECO:0000256" key="3">
    <source>
        <dbReference type="ARBA" id="ARBA00022964"/>
    </source>
</evidence>
<proteinExistence type="predicted"/>
<evidence type="ECO:0000256" key="2">
    <source>
        <dbReference type="ARBA" id="ARBA00022723"/>
    </source>
</evidence>
<dbReference type="PROSITE" id="PS51393">
    <property type="entry name" value="LIPOXYGENASE_3"/>
    <property type="match status" value="1"/>
</dbReference>
<keyword evidence="3" id="KW-0223">Dioxygenase</keyword>
<dbReference type="InterPro" id="IPR013819">
    <property type="entry name" value="LipOase_C"/>
</dbReference>
<dbReference type="AlphaFoldDB" id="A0AAN7VYZ7"/>
<dbReference type="GO" id="GO:0050584">
    <property type="term" value="F:linoleate 11-lipoxygenase activity"/>
    <property type="evidence" value="ECO:0007669"/>
    <property type="project" value="UniProtKB-ARBA"/>
</dbReference>
<evidence type="ECO:0000256" key="5">
    <source>
        <dbReference type="SAM" id="SignalP"/>
    </source>
</evidence>
<feature type="domain" description="Lipoxygenase" evidence="6">
    <location>
        <begin position="62"/>
        <end position="627"/>
    </location>
</feature>